<feature type="domain" description="PIN" evidence="1">
    <location>
        <begin position="13"/>
        <end position="104"/>
    </location>
</feature>
<dbReference type="InterPro" id="IPR029060">
    <property type="entry name" value="PIN-like_dom_sf"/>
</dbReference>
<sequence>MTLAARESTLIGLDTNILVYALDSLAGEKHSIAVDIMEDMLLNPDKYAISIQNFSELVYVVKRKLPSQLGLAIELIEAIAAAGVRILYYTPAEVIQAARYPRKRFWEHAPRIHVP</sequence>
<protein>
    <recommendedName>
        <fullName evidence="1">PIN domain-containing protein</fullName>
    </recommendedName>
</protein>
<evidence type="ECO:0000313" key="3">
    <source>
        <dbReference type="Proteomes" id="UP001341135"/>
    </source>
</evidence>
<dbReference type="EMBL" id="AP028907">
    <property type="protein sequence ID" value="BES82802.1"/>
    <property type="molecule type" value="Genomic_DNA"/>
</dbReference>
<dbReference type="SUPFAM" id="SSF88723">
    <property type="entry name" value="PIN domain-like"/>
    <property type="match status" value="1"/>
</dbReference>
<accession>A0ABM8J124</accession>
<keyword evidence="3" id="KW-1185">Reference proteome</keyword>
<reference evidence="2 3" key="1">
    <citation type="submission" date="2023-09" db="EMBL/GenBank/DDBJ databases">
        <title>Pyrofollis japonicus gen. nov. sp. nov., a novel member of the family Pyrodictiaceae isolated from the Iheya North hydrothermal field.</title>
        <authorList>
            <person name="Miyazaki U."/>
            <person name="Sanari M."/>
            <person name="Tame A."/>
            <person name="Kitajima M."/>
            <person name="Okamoto A."/>
            <person name="Sawayama S."/>
            <person name="Miyazaki J."/>
            <person name="Takai K."/>
            <person name="Nakagawa S."/>
        </authorList>
    </citation>
    <scope>NUCLEOTIDE SEQUENCE [LARGE SCALE GENOMIC DNA]</scope>
    <source>
        <strain evidence="2 3">AV2</strain>
    </source>
</reference>
<organism evidence="2 3">
    <name type="scientific">Pyrodictium abyssi</name>
    <dbReference type="NCBI Taxonomy" id="54256"/>
    <lineage>
        <taxon>Archaea</taxon>
        <taxon>Thermoproteota</taxon>
        <taxon>Thermoprotei</taxon>
        <taxon>Desulfurococcales</taxon>
        <taxon>Pyrodictiaceae</taxon>
        <taxon>Pyrodictium</taxon>
    </lineage>
</organism>
<gene>
    <name evidence="2" type="ORF">PABY_23690</name>
</gene>
<dbReference type="InterPro" id="IPR002716">
    <property type="entry name" value="PIN_dom"/>
</dbReference>
<proteinExistence type="predicted"/>
<evidence type="ECO:0000259" key="1">
    <source>
        <dbReference type="Pfam" id="PF01850"/>
    </source>
</evidence>
<dbReference type="Pfam" id="PF01850">
    <property type="entry name" value="PIN"/>
    <property type="match status" value="1"/>
</dbReference>
<name>A0ABM8J124_9CREN</name>
<dbReference type="RefSeq" id="WP_338250469.1">
    <property type="nucleotide sequence ID" value="NZ_AP028907.1"/>
</dbReference>
<dbReference type="Proteomes" id="UP001341135">
    <property type="component" value="Chromosome"/>
</dbReference>
<dbReference type="GeneID" id="89290374"/>
<evidence type="ECO:0000313" key="2">
    <source>
        <dbReference type="EMBL" id="BES82802.1"/>
    </source>
</evidence>
<dbReference type="Gene3D" id="3.40.50.1010">
    <property type="entry name" value="5'-nuclease"/>
    <property type="match status" value="1"/>
</dbReference>